<organism evidence="2 3">
    <name type="scientific">Paractinoplanes rishiriensis</name>
    <dbReference type="NCBI Taxonomy" id="1050105"/>
    <lineage>
        <taxon>Bacteria</taxon>
        <taxon>Bacillati</taxon>
        <taxon>Actinomycetota</taxon>
        <taxon>Actinomycetes</taxon>
        <taxon>Micromonosporales</taxon>
        <taxon>Micromonosporaceae</taxon>
        <taxon>Paractinoplanes</taxon>
    </lineage>
</organism>
<dbReference type="AlphaFoldDB" id="A0A919MWX3"/>
<evidence type="ECO:0000313" key="2">
    <source>
        <dbReference type="EMBL" id="GIE98288.1"/>
    </source>
</evidence>
<feature type="domain" description="DUF397" evidence="1">
    <location>
        <begin position="8"/>
        <end position="58"/>
    </location>
</feature>
<evidence type="ECO:0000313" key="3">
    <source>
        <dbReference type="Proteomes" id="UP000636960"/>
    </source>
</evidence>
<name>A0A919MWX3_9ACTN</name>
<gene>
    <name evidence="2" type="ORF">Ari01nite_57530</name>
</gene>
<sequence>MNINQMPEWQKSSYCGSSACVEVALTPQAVFVRDSKNPQVEPLSFTMDEWSAFVQGVRAGEFNQK</sequence>
<dbReference type="EMBL" id="BOMV01000061">
    <property type="protein sequence ID" value="GIE98288.1"/>
    <property type="molecule type" value="Genomic_DNA"/>
</dbReference>
<reference evidence="2" key="1">
    <citation type="submission" date="2021-01" db="EMBL/GenBank/DDBJ databases">
        <title>Whole genome shotgun sequence of Actinoplanes rishiriensis NBRC 108556.</title>
        <authorList>
            <person name="Komaki H."/>
            <person name="Tamura T."/>
        </authorList>
    </citation>
    <scope>NUCLEOTIDE SEQUENCE</scope>
    <source>
        <strain evidence="2">NBRC 108556</strain>
    </source>
</reference>
<dbReference type="Proteomes" id="UP000636960">
    <property type="component" value="Unassembled WGS sequence"/>
</dbReference>
<dbReference type="RefSeq" id="WP_239163106.1">
    <property type="nucleotide sequence ID" value="NZ_BOMV01000061.1"/>
</dbReference>
<dbReference type="InterPro" id="IPR007278">
    <property type="entry name" value="DUF397"/>
</dbReference>
<comment type="caution">
    <text evidence="2">The sequence shown here is derived from an EMBL/GenBank/DDBJ whole genome shotgun (WGS) entry which is preliminary data.</text>
</comment>
<protein>
    <recommendedName>
        <fullName evidence="1">DUF397 domain-containing protein</fullName>
    </recommendedName>
</protein>
<evidence type="ECO:0000259" key="1">
    <source>
        <dbReference type="Pfam" id="PF04149"/>
    </source>
</evidence>
<dbReference type="Pfam" id="PF04149">
    <property type="entry name" value="DUF397"/>
    <property type="match status" value="1"/>
</dbReference>
<proteinExistence type="predicted"/>
<accession>A0A919MWX3</accession>
<keyword evidence="3" id="KW-1185">Reference proteome</keyword>